<dbReference type="AlphaFoldDB" id="A0AAV4IJI3"/>
<evidence type="ECO:0000313" key="1">
    <source>
        <dbReference type="EMBL" id="GFS10668.1"/>
    </source>
</evidence>
<accession>A0AAV4IJI3</accession>
<keyword evidence="2" id="KW-1185">Reference proteome</keyword>
<dbReference type="EMBL" id="BMAT01002632">
    <property type="protein sequence ID" value="GFS10668.1"/>
    <property type="molecule type" value="Genomic_DNA"/>
</dbReference>
<reference evidence="1 2" key="1">
    <citation type="journal article" date="2021" name="Elife">
        <title>Chloroplast acquisition without the gene transfer in kleptoplastic sea slugs, Plakobranchus ocellatus.</title>
        <authorList>
            <person name="Maeda T."/>
            <person name="Takahashi S."/>
            <person name="Yoshida T."/>
            <person name="Shimamura S."/>
            <person name="Takaki Y."/>
            <person name="Nagai Y."/>
            <person name="Toyoda A."/>
            <person name="Suzuki Y."/>
            <person name="Arimoto A."/>
            <person name="Ishii H."/>
            <person name="Satoh N."/>
            <person name="Nishiyama T."/>
            <person name="Hasebe M."/>
            <person name="Maruyama T."/>
            <person name="Minagawa J."/>
            <person name="Obokata J."/>
            <person name="Shigenobu S."/>
        </authorList>
    </citation>
    <scope>NUCLEOTIDE SEQUENCE [LARGE SCALE GENOMIC DNA]</scope>
</reference>
<gene>
    <name evidence="1" type="ORF">ElyMa_001329000</name>
</gene>
<organism evidence="1 2">
    <name type="scientific">Elysia marginata</name>
    <dbReference type="NCBI Taxonomy" id="1093978"/>
    <lineage>
        <taxon>Eukaryota</taxon>
        <taxon>Metazoa</taxon>
        <taxon>Spiralia</taxon>
        <taxon>Lophotrochozoa</taxon>
        <taxon>Mollusca</taxon>
        <taxon>Gastropoda</taxon>
        <taxon>Heterobranchia</taxon>
        <taxon>Euthyneura</taxon>
        <taxon>Panpulmonata</taxon>
        <taxon>Sacoglossa</taxon>
        <taxon>Placobranchoidea</taxon>
        <taxon>Plakobranchidae</taxon>
        <taxon>Elysia</taxon>
    </lineage>
</organism>
<evidence type="ECO:0000313" key="2">
    <source>
        <dbReference type="Proteomes" id="UP000762676"/>
    </source>
</evidence>
<dbReference type="Proteomes" id="UP000762676">
    <property type="component" value="Unassembled WGS sequence"/>
</dbReference>
<protein>
    <recommendedName>
        <fullName evidence="3">Reverse transcriptase domain-containing protein</fullName>
    </recommendedName>
</protein>
<sequence length="102" mass="11776">MAMVKVEFKNTESGYKLFRDGLPPRNSPFTARNSPFTHTVSNINNIDENIAENCETSLFADDLALWTIEESIEQAKRNMRKVLKSIEEWALTLEKGDKRQQK</sequence>
<comment type="caution">
    <text evidence="1">The sequence shown here is derived from an EMBL/GenBank/DDBJ whole genome shotgun (WGS) entry which is preliminary data.</text>
</comment>
<name>A0AAV4IJI3_9GAST</name>
<proteinExistence type="predicted"/>
<evidence type="ECO:0008006" key="3">
    <source>
        <dbReference type="Google" id="ProtNLM"/>
    </source>
</evidence>